<dbReference type="AlphaFoldDB" id="A0A540R784"/>
<dbReference type="EMBL" id="VHIR01000007">
    <property type="protein sequence ID" value="TQE43599.1"/>
    <property type="molecule type" value="Genomic_DNA"/>
</dbReference>
<dbReference type="RefSeq" id="WP_141628859.1">
    <property type="nucleotide sequence ID" value="NZ_VHIR01000007.1"/>
</dbReference>
<sequence length="88" mass="9989">MSWHELPAARMPSFVGARVWLDPKTFDPAANIPDRIIYAVHRDGYIDGATRDGRFILEPTDYVYIDVPEPPTVSTEPGDQYLLIEVDQ</sequence>
<evidence type="ECO:0000313" key="2">
    <source>
        <dbReference type="Proteomes" id="UP000318080"/>
    </source>
</evidence>
<organism evidence="1 2">
    <name type="scientific">Corynebacterium phoceense</name>
    <dbReference type="NCBI Taxonomy" id="1686286"/>
    <lineage>
        <taxon>Bacteria</taxon>
        <taxon>Bacillati</taxon>
        <taxon>Actinomycetota</taxon>
        <taxon>Actinomycetes</taxon>
        <taxon>Mycobacteriales</taxon>
        <taxon>Corynebacteriaceae</taxon>
        <taxon>Corynebacterium</taxon>
    </lineage>
</organism>
<name>A0A540R784_9CORY</name>
<comment type="caution">
    <text evidence="1">The sequence shown here is derived from an EMBL/GenBank/DDBJ whole genome shotgun (WGS) entry which is preliminary data.</text>
</comment>
<reference evidence="1 2" key="1">
    <citation type="submission" date="2019-06" db="EMBL/GenBank/DDBJ databases">
        <title>Draft genome of C. phoceense Strain 272.</title>
        <authorList>
            <person name="Pacheco L.G.C."/>
            <person name="Barberis C.M."/>
            <person name="Almuzara M.N."/>
            <person name="Traglia G.M."/>
            <person name="Santos C.S."/>
            <person name="Rocha D.J.P.G."/>
            <person name="Aguiar E.R.G.R."/>
            <person name="Vay C.A."/>
        </authorList>
    </citation>
    <scope>NUCLEOTIDE SEQUENCE [LARGE SCALE GENOMIC DNA]</scope>
    <source>
        <strain evidence="1 2">272</strain>
    </source>
</reference>
<dbReference type="STRING" id="1686286.GCA_900092335_02639"/>
<proteinExistence type="predicted"/>
<evidence type="ECO:0000313" key="1">
    <source>
        <dbReference type="EMBL" id="TQE43599.1"/>
    </source>
</evidence>
<accession>A0A540R784</accession>
<dbReference type="Proteomes" id="UP000318080">
    <property type="component" value="Unassembled WGS sequence"/>
</dbReference>
<protein>
    <submittedName>
        <fullName evidence="1">Uncharacterized protein</fullName>
    </submittedName>
</protein>
<gene>
    <name evidence="1" type="ORF">EJK80_06210</name>
</gene>
<keyword evidence="2" id="KW-1185">Reference proteome</keyword>